<sequence length="348" mass="38619">MKTLHNPKHFTFASDNYSGVHPKILQAIAAANGGHDKAYGHDTYSVALKHLMKAKFGKQASCYLVFNGTGANVLGLQSLLPRCGAVICAKEAHINNDESVAPEYIGGMKLLAIDTPKGKLSPDALYDFCYHRNQSEHTAKASVVYISQTTELGMCYTLDEISSIAKVCQEFDLYFYLDGARLSNALVALDADWADLANLGIDMLSIGGTKNGLMIGEGLIVLNPTLDEQMRRLRKSNMQLGSKLRFVAAQFLAWFEDDLWYQLAKNSNDMANYLYHEIKDLNGVTVLYPVHANAVFVRFLPDVVKQLHEQFEFYDTDVKAGEVRLMTSFDTTKAQVDVLVSAIKDLVK</sequence>
<dbReference type="AlphaFoldDB" id="L2F637"/>
<evidence type="ECO:0000256" key="1">
    <source>
        <dbReference type="ARBA" id="ARBA00001933"/>
    </source>
</evidence>
<dbReference type="RefSeq" id="WP_009502077.1">
    <property type="nucleotide sequence ID" value="NZ_ANIN01000002.1"/>
</dbReference>
<comment type="similarity">
    <text evidence="2">Belongs to the threonine aldolase family.</text>
</comment>
<gene>
    <name evidence="6" type="ORF">MOMA_08156</name>
</gene>
<feature type="domain" description="Aromatic amino acid beta-eliminating lyase/threonine aldolase" evidence="5">
    <location>
        <begin position="12"/>
        <end position="297"/>
    </location>
</feature>
<dbReference type="InterPro" id="IPR015421">
    <property type="entry name" value="PyrdxlP-dep_Trfase_major"/>
</dbReference>
<evidence type="ECO:0000313" key="7">
    <source>
        <dbReference type="Proteomes" id="UP000023795"/>
    </source>
</evidence>
<dbReference type="SUPFAM" id="SSF53383">
    <property type="entry name" value="PLP-dependent transferases"/>
    <property type="match status" value="1"/>
</dbReference>
<name>L2F637_9GAMM</name>
<evidence type="ECO:0000256" key="4">
    <source>
        <dbReference type="ARBA" id="ARBA00022898"/>
    </source>
</evidence>
<reference evidence="6 7" key="1">
    <citation type="journal article" date="2013" name="Genome Announc.">
        <title>Genome Sequence of Moraxella macacae 0408225, a Novel Bacterial Species Isolated from a Cynomolgus Macaque with Epistaxis.</title>
        <authorList>
            <person name="Ladner J.T."/>
            <person name="Whitehouse C.A."/>
            <person name="Koroleva G.I."/>
            <person name="Palacios G.F."/>
        </authorList>
    </citation>
    <scope>NUCLEOTIDE SEQUENCE [LARGE SCALE GENOMIC DNA]</scope>
    <source>
        <strain evidence="6 7">0408225</strain>
    </source>
</reference>
<dbReference type="GO" id="GO:0016829">
    <property type="term" value="F:lyase activity"/>
    <property type="evidence" value="ECO:0007669"/>
    <property type="project" value="InterPro"/>
</dbReference>
<dbReference type="Proteomes" id="UP000023795">
    <property type="component" value="Unassembled WGS sequence"/>
</dbReference>
<dbReference type="InterPro" id="IPR015422">
    <property type="entry name" value="PyrdxlP-dep_Trfase_small"/>
</dbReference>
<protein>
    <submittedName>
        <fullName evidence="6">Low-specificity L-threonine aldolase</fullName>
    </submittedName>
</protein>
<dbReference type="PANTHER" id="PTHR48097">
    <property type="entry name" value="L-THREONINE ALDOLASE-RELATED"/>
    <property type="match status" value="1"/>
</dbReference>
<dbReference type="Pfam" id="PF01212">
    <property type="entry name" value="Beta_elim_lyase"/>
    <property type="match status" value="1"/>
</dbReference>
<dbReference type="InterPro" id="IPR015424">
    <property type="entry name" value="PyrdxlP-dep_Trfase"/>
</dbReference>
<evidence type="ECO:0000256" key="2">
    <source>
        <dbReference type="ARBA" id="ARBA00006966"/>
    </source>
</evidence>
<evidence type="ECO:0000256" key="3">
    <source>
        <dbReference type="ARBA" id="ARBA00011881"/>
    </source>
</evidence>
<keyword evidence="7" id="KW-1185">Reference proteome</keyword>
<proteinExistence type="inferred from homology"/>
<comment type="caution">
    <text evidence="6">The sequence shown here is derived from an EMBL/GenBank/DDBJ whole genome shotgun (WGS) entry which is preliminary data.</text>
</comment>
<dbReference type="eggNOG" id="COG2008">
    <property type="taxonomic scope" value="Bacteria"/>
</dbReference>
<comment type="cofactor">
    <cofactor evidence="1">
        <name>pyridoxal 5'-phosphate</name>
        <dbReference type="ChEBI" id="CHEBI:597326"/>
    </cofactor>
</comment>
<evidence type="ECO:0000313" key="6">
    <source>
        <dbReference type="EMBL" id="ELA08519.1"/>
    </source>
</evidence>
<dbReference type="OrthoDB" id="9774495at2"/>
<dbReference type="EMBL" id="ANIN01000002">
    <property type="protein sequence ID" value="ELA08519.1"/>
    <property type="molecule type" value="Genomic_DNA"/>
</dbReference>
<dbReference type="Gene3D" id="3.90.1150.10">
    <property type="entry name" value="Aspartate Aminotransferase, domain 1"/>
    <property type="match status" value="1"/>
</dbReference>
<dbReference type="PATRIC" id="fig|1230338.3.peg.1743"/>
<dbReference type="InterPro" id="IPR001597">
    <property type="entry name" value="ArAA_b-elim_lyase/Thr_aldolase"/>
</dbReference>
<dbReference type="GO" id="GO:0006520">
    <property type="term" value="P:amino acid metabolic process"/>
    <property type="evidence" value="ECO:0007669"/>
    <property type="project" value="InterPro"/>
</dbReference>
<comment type="subunit">
    <text evidence="3">Homotetramer.</text>
</comment>
<evidence type="ECO:0000259" key="5">
    <source>
        <dbReference type="Pfam" id="PF01212"/>
    </source>
</evidence>
<dbReference type="STRING" id="1230338.MOMA_08156"/>
<dbReference type="Gene3D" id="3.40.640.10">
    <property type="entry name" value="Type I PLP-dependent aspartate aminotransferase-like (Major domain)"/>
    <property type="match status" value="1"/>
</dbReference>
<dbReference type="PANTHER" id="PTHR48097:SF5">
    <property type="entry name" value="LOW SPECIFICITY L-THREONINE ALDOLASE"/>
    <property type="match status" value="1"/>
</dbReference>
<organism evidence="6 7">
    <name type="scientific">Moraxella macacae 0408225</name>
    <dbReference type="NCBI Taxonomy" id="1230338"/>
    <lineage>
        <taxon>Bacteria</taxon>
        <taxon>Pseudomonadati</taxon>
        <taxon>Pseudomonadota</taxon>
        <taxon>Gammaproteobacteria</taxon>
        <taxon>Moraxellales</taxon>
        <taxon>Moraxellaceae</taxon>
        <taxon>Moraxella</taxon>
    </lineage>
</organism>
<keyword evidence="4" id="KW-0663">Pyridoxal phosphate</keyword>
<accession>L2F637</accession>